<dbReference type="InterPro" id="IPR023213">
    <property type="entry name" value="CAT-like_dom_sf"/>
</dbReference>
<dbReference type="AlphaFoldDB" id="A0A4Q7DZM4"/>
<dbReference type="Pfam" id="PF00501">
    <property type="entry name" value="AMP-binding"/>
    <property type="match status" value="1"/>
</dbReference>
<keyword evidence="2" id="KW-0596">Phosphopantetheine</keyword>
<evidence type="ECO:0000313" key="6">
    <source>
        <dbReference type="Proteomes" id="UP000292345"/>
    </source>
</evidence>
<dbReference type="SUPFAM" id="SSF47336">
    <property type="entry name" value="ACP-like"/>
    <property type="match status" value="2"/>
</dbReference>
<dbReference type="GO" id="GO:0005737">
    <property type="term" value="C:cytoplasm"/>
    <property type="evidence" value="ECO:0007669"/>
    <property type="project" value="TreeGrafter"/>
</dbReference>
<feature type="non-terminal residue" evidence="5">
    <location>
        <position position="1"/>
    </location>
</feature>
<dbReference type="CDD" id="cd05930">
    <property type="entry name" value="A_NRPS"/>
    <property type="match status" value="1"/>
</dbReference>
<dbReference type="Gene3D" id="3.30.300.30">
    <property type="match status" value="1"/>
</dbReference>
<dbReference type="InterPro" id="IPR010071">
    <property type="entry name" value="AA_adenyl_dom"/>
</dbReference>
<proteinExistence type="predicted"/>
<dbReference type="FunFam" id="3.40.50.980:FF:000001">
    <property type="entry name" value="Non-ribosomal peptide synthetase"/>
    <property type="match status" value="1"/>
</dbReference>
<dbReference type="PANTHER" id="PTHR45527">
    <property type="entry name" value="NONRIBOSOMAL PEPTIDE SYNTHETASE"/>
    <property type="match status" value="1"/>
</dbReference>
<dbReference type="InterPro" id="IPR000873">
    <property type="entry name" value="AMP-dep_synth/lig_dom"/>
</dbReference>
<organism evidence="5 6">
    <name type="scientific">Pseudoalteromonas rubra</name>
    <dbReference type="NCBI Taxonomy" id="43658"/>
    <lineage>
        <taxon>Bacteria</taxon>
        <taxon>Pseudomonadati</taxon>
        <taxon>Pseudomonadota</taxon>
        <taxon>Gammaproteobacteria</taxon>
        <taxon>Alteromonadales</taxon>
        <taxon>Pseudoalteromonadaceae</taxon>
        <taxon>Pseudoalteromonas</taxon>
    </lineage>
</organism>
<dbReference type="EMBL" id="PPUZ01000088">
    <property type="protein sequence ID" value="RZM72697.1"/>
    <property type="molecule type" value="Genomic_DNA"/>
</dbReference>
<dbReference type="PROSITE" id="PS00012">
    <property type="entry name" value="PHOSPHOPANTETHEINE"/>
    <property type="match status" value="2"/>
</dbReference>
<name>A0A4Q7DZM4_9GAMM</name>
<feature type="domain" description="Carrier" evidence="4">
    <location>
        <begin position="1"/>
        <end position="56"/>
    </location>
</feature>
<dbReference type="GO" id="GO:0003824">
    <property type="term" value="F:catalytic activity"/>
    <property type="evidence" value="ECO:0007669"/>
    <property type="project" value="InterPro"/>
</dbReference>
<dbReference type="Gene3D" id="3.30.559.30">
    <property type="entry name" value="Nonribosomal peptide synthetase, condensation domain"/>
    <property type="match status" value="1"/>
</dbReference>
<evidence type="ECO:0000256" key="1">
    <source>
        <dbReference type="ARBA" id="ARBA00001957"/>
    </source>
</evidence>
<dbReference type="RefSeq" id="WP_130246356.1">
    <property type="nucleotide sequence ID" value="NZ_PPUZ01000088.1"/>
</dbReference>
<dbReference type="SMART" id="SM00823">
    <property type="entry name" value="PKS_PP"/>
    <property type="match status" value="1"/>
</dbReference>
<dbReference type="GO" id="GO:0044550">
    <property type="term" value="P:secondary metabolite biosynthetic process"/>
    <property type="evidence" value="ECO:0007669"/>
    <property type="project" value="TreeGrafter"/>
</dbReference>
<dbReference type="GO" id="GO:0043041">
    <property type="term" value="P:amino acid activation for nonribosomal peptide biosynthetic process"/>
    <property type="evidence" value="ECO:0007669"/>
    <property type="project" value="TreeGrafter"/>
</dbReference>
<dbReference type="PANTHER" id="PTHR45527:SF1">
    <property type="entry name" value="FATTY ACID SYNTHASE"/>
    <property type="match status" value="1"/>
</dbReference>
<dbReference type="SUPFAM" id="SSF52777">
    <property type="entry name" value="CoA-dependent acyltransferases"/>
    <property type="match status" value="2"/>
</dbReference>
<dbReference type="Proteomes" id="UP000292345">
    <property type="component" value="Unassembled WGS sequence"/>
</dbReference>
<evidence type="ECO:0000256" key="3">
    <source>
        <dbReference type="ARBA" id="ARBA00022553"/>
    </source>
</evidence>
<dbReference type="GO" id="GO:0031177">
    <property type="term" value="F:phosphopantetheine binding"/>
    <property type="evidence" value="ECO:0007669"/>
    <property type="project" value="InterPro"/>
</dbReference>
<dbReference type="InterPro" id="IPR045851">
    <property type="entry name" value="AMP-bd_C_sf"/>
</dbReference>
<dbReference type="Gene3D" id="2.30.38.10">
    <property type="entry name" value="Luciferase, Domain 3"/>
    <property type="match status" value="1"/>
</dbReference>
<dbReference type="CDD" id="cd19544">
    <property type="entry name" value="E-C_NRPS"/>
    <property type="match status" value="1"/>
</dbReference>
<dbReference type="FunFam" id="3.40.50.12780:FF:000012">
    <property type="entry name" value="Non-ribosomal peptide synthetase"/>
    <property type="match status" value="1"/>
</dbReference>
<dbReference type="InterPro" id="IPR020806">
    <property type="entry name" value="PKS_PP-bd"/>
</dbReference>
<dbReference type="InterPro" id="IPR009081">
    <property type="entry name" value="PP-bd_ACP"/>
</dbReference>
<dbReference type="Pfam" id="PF00550">
    <property type="entry name" value="PP-binding"/>
    <property type="match status" value="2"/>
</dbReference>
<dbReference type="Gene3D" id="3.30.559.10">
    <property type="entry name" value="Chloramphenicol acetyltransferase-like domain"/>
    <property type="match status" value="1"/>
</dbReference>
<dbReference type="InterPro" id="IPR001242">
    <property type="entry name" value="Condensation_dom"/>
</dbReference>
<dbReference type="Gene3D" id="3.40.50.980">
    <property type="match status" value="2"/>
</dbReference>
<evidence type="ECO:0000259" key="4">
    <source>
        <dbReference type="PROSITE" id="PS50075"/>
    </source>
</evidence>
<dbReference type="InterPro" id="IPR006162">
    <property type="entry name" value="Ppantetheine_attach_site"/>
</dbReference>
<dbReference type="Pfam" id="PF00668">
    <property type="entry name" value="Condensation"/>
    <property type="match status" value="1"/>
</dbReference>
<reference evidence="5 6" key="1">
    <citation type="submission" date="2018-01" db="EMBL/GenBank/DDBJ databases">
        <title>Co-occurrence of chitin degradation, pigmentation and bioactivity in marine Pseudoalteromonas.</title>
        <authorList>
            <person name="Paulsen S."/>
            <person name="Gram L."/>
            <person name="Machado H."/>
        </authorList>
    </citation>
    <scope>NUCLEOTIDE SEQUENCE [LARGE SCALE GENOMIC DNA]</scope>
    <source>
        <strain evidence="5 6">S1946</strain>
    </source>
</reference>
<evidence type="ECO:0000256" key="2">
    <source>
        <dbReference type="ARBA" id="ARBA00022450"/>
    </source>
</evidence>
<sequence length="1169" mass="128153">AAKISATANFFELGGHSLLSLKLVAKLNQLGYQVSAKDAIRCTSVQQMAVLLDTAPAYNEVVSSSQIPAGCERITPEHLDLISLSQPQIDALCNQFAGGAANIQDIYPLASLQEGILYHHMLDPDNDPYVSWYLLALQSEAHLPLLLQAIQSVIDEHDILRTGFCWQGLDEPVQVVLRQAQLDVHYLDVPDTADPQQVMTAHLQSDKQSFDLHQAPLMRVTVAQTSEQCIIGVQMHHLIDDAMSLYAIQNQLQDYLEGPAKAQSRAQSQSGFRAVIAQRQQTQLKDAEAFFTHMLADVEEPSFPFGLTDVTGKGLGMDETSLTLASETSRQIRSLCERHRVSPAALFHSAWAMVLGACCNQPQVVMGTVLSGRMQSVGDAQMILGMLINTLPLKVDLQQSASQVIQQVQRGLMALTSFEHTPLAVATGCSAVATDTPLFSSLINYRHARELHTQDNALRLLDSFERTNYPFSVSVDDFVEQGDFVLSVQIDESVGARRIADYMVQAMRFLLAQLDADDGKPVAVADLLSAPERSQLLQAQRVENPWSELMIHQLFEHQAARNGAAIAIVDGQAELSYEQLNRQANQLAHYLRAQGHVVTDTIIGLCMERSPNMLIALLAVLKAGGAYLPLDPDYPQQRLTYMLEDSQVNLVLCSKACTQTLAGFTGDMVQLDTLLEGEVLQQHSVDNLSYDPSMQAPSALAYAMYTSGSTGQPKGVLIDHQNLTNFALNCETNYGLTGADRMLQFSTMNFDIFVEEWIASLCFGATLVLRNDQVMAGKQGFIAFCQQHAITVASLPTSFWHHLHLNASELAALSLRMIIVGGEALDVAGLEVIAAQQGRCVLMNTYGPTETTITATSLRIDHSTDLTRTITIGKPNPNMAAVVLGQSGQLCPLGVAGELHLGGRGLARGYLGLEQANKEKFVLNQSVNGLPAWASRLYKTGDLVRVNQAGELEFLGRVDEQVKIRGFRVELSEIEHRLMALAGVERALVLANQSHGAQPQLVAYVEFQQHEAAPDSDQLKLLLLAQLPNYMVPSHFVAITDWPLLPSGKVNRKALPEPVSSQSAAPYQAARTETEQQVQQICADLLERPFDTLSVTANFFELGGHSLLVMRLVTRLNDTFAINLAIQDLYQQMTVANISRHIDDVLTLHVSDARTEHSAAVSDLEEFTL</sequence>
<dbReference type="PROSITE" id="PS50075">
    <property type="entry name" value="CARRIER"/>
    <property type="match status" value="2"/>
</dbReference>
<dbReference type="Gene3D" id="1.10.1200.10">
    <property type="entry name" value="ACP-like"/>
    <property type="match status" value="2"/>
</dbReference>
<accession>A0A4Q7DZM4</accession>
<dbReference type="InterPro" id="IPR036736">
    <property type="entry name" value="ACP-like_sf"/>
</dbReference>
<comment type="caution">
    <text evidence="5">The sequence shown here is derived from an EMBL/GenBank/DDBJ whole genome shotgun (WGS) entry which is preliminary data.</text>
</comment>
<dbReference type="NCBIfam" id="TIGR01733">
    <property type="entry name" value="AA-adenyl-dom"/>
    <property type="match status" value="1"/>
</dbReference>
<feature type="domain" description="Carrier" evidence="4">
    <location>
        <begin position="1069"/>
        <end position="1146"/>
    </location>
</feature>
<dbReference type="SUPFAM" id="SSF56801">
    <property type="entry name" value="Acetyl-CoA synthetase-like"/>
    <property type="match status" value="1"/>
</dbReference>
<evidence type="ECO:0000313" key="5">
    <source>
        <dbReference type="EMBL" id="RZM72697.1"/>
    </source>
</evidence>
<keyword evidence="3" id="KW-0597">Phosphoprotein</keyword>
<comment type="cofactor">
    <cofactor evidence="1">
        <name>pantetheine 4'-phosphate</name>
        <dbReference type="ChEBI" id="CHEBI:47942"/>
    </cofactor>
</comment>
<protein>
    <submittedName>
        <fullName evidence="5">Non-ribosomal peptide synthetase</fullName>
    </submittedName>
</protein>
<gene>
    <name evidence="5" type="ORF">C3B51_21695</name>
</gene>